<evidence type="ECO:0000256" key="8">
    <source>
        <dbReference type="SAM" id="MobiDB-lite"/>
    </source>
</evidence>
<evidence type="ECO:0000259" key="9">
    <source>
        <dbReference type="PROSITE" id="PS50848"/>
    </source>
</evidence>
<reference evidence="10" key="2">
    <citation type="submission" date="2025-09" db="UniProtKB">
        <authorList>
            <consortium name="Ensembl"/>
        </authorList>
    </citation>
    <scope>IDENTIFICATION</scope>
</reference>
<feature type="region of interest" description="Disordered" evidence="8">
    <location>
        <begin position="1"/>
        <end position="33"/>
    </location>
</feature>
<dbReference type="AlphaFoldDB" id="A0A8B9C2S7"/>
<dbReference type="GO" id="GO:0140104">
    <property type="term" value="F:molecular carrier activity"/>
    <property type="evidence" value="ECO:0007669"/>
    <property type="project" value="Ensembl"/>
</dbReference>
<dbReference type="GO" id="GO:0061436">
    <property type="term" value="P:establishment of skin barrier"/>
    <property type="evidence" value="ECO:0007669"/>
    <property type="project" value="Ensembl"/>
</dbReference>
<reference evidence="10" key="1">
    <citation type="submission" date="2025-08" db="UniProtKB">
        <authorList>
            <consortium name="Ensembl"/>
        </authorList>
    </citation>
    <scope>IDENTIFICATION</scope>
</reference>
<dbReference type="InterPro" id="IPR002913">
    <property type="entry name" value="START_lipid-bd_dom"/>
</dbReference>
<dbReference type="Gene3D" id="3.30.530.20">
    <property type="match status" value="1"/>
</dbReference>
<dbReference type="PANTHER" id="PTHR19308:SF8">
    <property type="entry name" value="STAR-RELATED LIPID TRANSFER PROTEIN 7, MITOCHONDRIAL"/>
    <property type="match status" value="1"/>
</dbReference>
<dbReference type="GO" id="GO:0006954">
    <property type="term" value="P:inflammatory response"/>
    <property type="evidence" value="ECO:0007669"/>
    <property type="project" value="Ensembl"/>
</dbReference>
<dbReference type="InterPro" id="IPR041949">
    <property type="entry name" value="START_STARD7"/>
</dbReference>
<protein>
    <recommendedName>
        <fullName evidence="6">StAR-related lipid transfer protein 7, mitochondrial</fullName>
    </recommendedName>
    <alternativeName>
        <fullName evidence="7">START domain-containing protein 7</fullName>
    </alternativeName>
</protein>
<evidence type="ECO:0000256" key="3">
    <source>
        <dbReference type="ARBA" id="ARBA00023054"/>
    </source>
</evidence>
<comment type="function">
    <text evidence="5">May play a protective role in mucosal tissues by preventing exaggerated allergic responses.</text>
</comment>
<evidence type="ECO:0000256" key="6">
    <source>
        <dbReference type="ARBA" id="ARBA00069252"/>
    </source>
</evidence>
<feature type="compositionally biased region" description="Polar residues" evidence="8">
    <location>
        <begin position="101"/>
        <end position="110"/>
    </location>
</feature>
<evidence type="ECO:0000256" key="4">
    <source>
        <dbReference type="ARBA" id="ARBA00023128"/>
    </source>
</evidence>
<evidence type="ECO:0000256" key="2">
    <source>
        <dbReference type="ARBA" id="ARBA00022946"/>
    </source>
</evidence>
<dbReference type="SUPFAM" id="SSF55961">
    <property type="entry name" value="Bet v1-like"/>
    <property type="match status" value="1"/>
</dbReference>
<evidence type="ECO:0000313" key="10">
    <source>
        <dbReference type="Ensembl" id="ENSABRP00000012631.1"/>
    </source>
</evidence>
<feature type="domain" description="START" evidence="9">
    <location>
        <begin position="157"/>
        <end position="315"/>
    </location>
</feature>
<keyword evidence="4" id="KW-0496">Mitochondrion</keyword>
<proteinExistence type="predicted"/>
<name>A0A8B9C2S7_9AVES</name>
<dbReference type="GO" id="GO:0001773">
    <property type="term" value="P:myeloid dendritic cell activation"/>
    <property type="evidence" value="ECO:0007669"/>
    <property type="project" value="Ensembl"/>
</dbReference>
<dbReference type="GeneTree" id="ENSGT00940000157856"/>
<dbReference type="CDD" id="cd08911">
    <property type="entry name" value="START_STARD7-like"/>
    <property type="match status" value="1"/>
</dbReference>
<dbReference type="PANTHER" id="PTHR19308">
    <property type="entry name" value="PHOSPHATIDYLCHOLINE TRANSFER PROTEIN"/>
    <property type="match status" value="1"/>
</dbReference>
<feature type="region of interest" description="Disordered" evidence="8">
    <location>
        <begin position="329"/>
        <end position="358"/>
    </location>
</feature>
<feature type="region of interest" description="Disordered" evidence="8">
    <location>
        <begin position="100"/>
        <end position="127"/>
    </location>
</feature>
<accession>A0A8B9C2S7</accession>
<keyword evidence="3" id="KW-0175">Coiled coil</keyword>
<dbReference type="Proteomes" id="UP000694426">
    <property type="component" value="Unplaced"/>
</dbReference>
<dbReference type="InterPro" id="IPR051213">
    <property type="entry name" value="START_lipid_transfer"/>
</dbReference>
<dbReference type="GO" id="GO:0120197">
    <property type="term" value="P:mucociliary clearance"/>
    <property type="evidence" value="ECO:0007669"/>
    <property type="project" value="Ensembl"/>
</dbReference>
<dbReference type="Ensembl" id="ENSABRT00000018129.1">
    <property type="protein sequence ID" value="ENSABRP00000012631.1"/>
    <property type="gene ID" value="ENSABRG00000011335.1"/>
</dbReference>
<organism evidence="10 11">
    <name type="scientific">Anser brachyrhynchus</name>
    <name type="common">Pink-footed goose</name>
    <dbReference type="NCBI Taxonomy" id="132585"/>
    <lineage>
        <taxon>Eukaryota</taxon>
        <taxon>Metazoa</taxon>
        <taxon>Chordata</taxon>
        <taxon>Craniata</taxon>
        <taxon>Vertebrata</taxon>
        <taxon>Euteleostomi</taxon>
        <taxon>Archelosauria</taxon>
        <taxon>Archosauria</taxon>
        <taxon>Dinosauria</taxon>
        <taxon>Saurischia</taxon>
        <taxon>Theropoda</taxon>
        <taxon>Coelurosauria</taxon>
        <taxon>Aves</taxon>
        <taxon>Neognathae</taxon>
        <taxon>Galloanserae</taxon>
        <taxon>Anseriformes</taxon>
        <taxon>Anatidae</taxon>
        <taxon>Anserinae</taxon>
        <taxon>Anser</taxon>
    </lineage>
</organism>
<dbReference type="InterPro" id="IPR023393">
    <property type="entry name" value="START-like_dom_sf"/>
</dbReference>
<dbReference type="PROSITE" id="PS50848">
    <property type="entry name" value="START"/>
    <property type="match status" value="1"/>
</dbReference>
<evidence type="ECO:0000256" key="1">
    <source>
        <dbReference type="ARBA" id="ARBA00004173"/>
    </source>
</evidence>
<feature type="compositionally biased region" description="Basic and acidic residues" evidence="8">
    <location>
        <begin position="18"/>
        <end position="31"/>
    </location>
</feature>
<keyword evidence="2" id="KW-0809">Transit peptide</keyword>
<dbReference type="GO" id="GO:0005576">
    <property type="term" value="C:extracellular region"/>
    <property type="evidence" value="ECO:0007669"/>
    <property type="project" value="GOC"/>
</dbReference>
<dbReference type="Pfam" id="PF01852">
    <property type="entry name" value="START"/>
    <property type="match status" value="1"/>
</dbReference>
<dbReference type="GO" id="GO:0042092">
    <property type="term" value="P:type 2 immune response"/>
    <property type="evidence" value="ECO:0007669"/>
    <property type="project" value="Ensembl"/>
</dbReference>
<evidence type="ECO:0000313" key="11">
    <source>
        <dbReference type="Proteomes" id="UP000694426"/>
    </source>
</evidence>
<dbReference type="SMART" id="SM00234">
    <property type="entry name" value="START"/>
    <property type="match status" value="1"/>
</dbReference>
<comment type="subcellular location">
    <subcellularLocation>
        <location evidence="1">Mitochondrion</location>
    </subcellularLocation>
</comment>
<dbReference type="GO" id="GO:0005739">
    <property type="term" value="C:mitochondrion"/>
    <property type="evidence" value="ECO:0007669"/>
    <property type="project" value="UniProtKB-SubCell"/>
</dbReference>
<gene>
    <name evidence="10" type="primary">STARD7</name>
</gene>
<keyword evidence="11" id="KW-1185">Reference proteome</keyword>
<evidence type="ECO:0000256" key="5">
    <source>
        <dbReference type="ARBA" id="ARBA00053168"/>
    </source>
</evidence>
<dbReference type="FunFam" id="3.30.530.20:FF:000016">
    <property type="entry name" value="StAR-related lipid transfer protein 7, mitochondrial"/>
    <property type="match status" value="1"/>
</dbReference>
<dbReference type="GO" id="GO:0008289">
    <property type="term" value="F:lipid binding"/>
    <property type="evidence" value="ECO:0007669"/>
    <property type="project" value="InterPro"/>
</dbReference>
<evidence type="ECO:0000256" key="7">
    <source>
        <dbReference type="ARBA" id="ARBA00079053"/>
    </source>
</evidence>
<sequence length="358" mass="40884">MKHMENISAMLRGGSPDEYQRLDPASERDAVRAPGEQPWEMIMDKKHFKLWRRPIEGTHLYQYRGTARCAPRAASSPHPAPAVPRAPRLASAWRKKCEIPSFTSPSTRPVPSQPFGGGSQPQRLPRCSKTRRESRFVGCKNLRLPVTESSLFAAVFGTYTDVTPRQFFNVQLDTEYRKKWDSLVIKLDVIERDLATGSEVIHWVTHFPYPMYSRDYVYVRRYSVDKENNLMVLVSRAVEHPSVPEDPEYVRVRTYESQMVIRPHKTFDENGFDYLLTYSDNPQTVFPRYCVSWMVSSGMPDFLEKLHTAALKAKKMEIEVRDYMAAKPLESGGEGKAGVPAAEHKSEGSCSPAQLEYA</sequence>